<protein>
    <submittedName>
        <fullName evidence="2">Glucosyltransferase GtrII-like protein</fullName>
    </submittedName>
</protein>
<dbReference type="AlphaFoldDB" id="A0A318TUN8"/>
<feature type="transmembrane region" description="Helical" evidence="1">
    <location>
        <begin position="104"/>
        <end position="126"/>
    </location>
</feature>
<accession>A0A318TUN8</accession>
<keyword evidence="3" id="KW-1185">Reference proteome</keyword>
<keyword evidence="1" id="KW-0472">Membrane</keyword>
<organism evidence="2 3">
    <name type="scientific">Ureibacillus chungkukjangi</name>
    <dbReference type="NCBI Taxonomy" id="1202712"/>
    <lineage>
        <taxon>Bacteria</taxon>
        <taxon>Bacillati</taxon>
        <taxon>Bacillota</taxon>
        <taxon>Bacilli</taxon>
        <taxon>Bacillales</taxon>
        <taxon>Caryophanaceae</taxon>
        <taxon>Ureibacillus</taxon>
    </lineage>
</organism>
<dbReference type="Proteomes" id="UP000247416">
    <property type="component" value="Unassembled WGS sequence"/>
</dbReference>
<feature type="transmembrane region" description="Helical" evidence="1">
    <location>
        <begin position="16"/>
        <end position="36"/>
    </location>
</feature>
<feature type="transmembrane region" description="Helical" evidence="1">
    <location>
        <begin position="152"/>
        <end position="181"/>
    </location>
</feature>
<reference evidence="2 3" key="1">
    <citation type="submission" date="2018-06" db="EMBL/GenBank/DDBJ databases">
        <title>Genomic Encyclopedia of Archaeal and Bacterial Type Strains, Phase II (KMG-II): from individual species to whole genera.</title>
        <authorList>
            <person name="Goeker M."/>
        </authorList>
    </citation>
    <scope>NUCLEOTIDE SEQUENCE [LARGE SCALE GENOMIC DNA]</scope>
    <source>
        <strain evidence="2 3">KACC 16626</strain>
    </source>
</reference>
<evidence type="ECO:0000313" key="3">
    <source>
        <dbReference type="Proteomes" id="UP000247416"/>
    </source>
</evidence>
<keyword evidence="1" id="KW-0812">Transmembrane</keyword>
<dbReference type="EMBL" id="QJTJ01000004">
    <property type="protein sequence ID" value="PYF07580.1"/>
    <property type="molecule type" value="Genomic_DNA"/>
</dbReference>
<dbReference type="RefSeq" id="WP_107932572.1">
    <property type="nucleotide sequence ID" value="NZ_PYWJ01000003.1"/>
</dbReference>
<evidence type="ECO:0000313" key="2">
    <source>
        <dbReference type="EMBL" id="PYF07580.1"/>
    </source>
</evidence>
<evidence type="ECO:0000256" key="1">
    <source>
        <dbReference type="SAM" id="Phobius"/>
    </source>
</evidence>
<dbReference type="GO" id="GO:0016740">
    <property type="term" value="F:transferase activity"/>
    <property type="evidence" value="ECO:0007669"/>
    <property type="project" value="UniProtKB-KW"/>
</dbReference>
<comment type="caution">
    <text evidence="2">The sequence shown here is derived from an EMBL/GenBank/DDBJ whole genome shotgun (WGS) entry which is preliminary data.</text>
</comment>
<gene>
    <name evidence="2" type="ORF">BJ095_10488</name>
</gene>
<feature type="transmembrane region" description="Helical" evidence="1">
    <location>
        <begin position="76"/>
        <end position="97"/>
    </location>
</feature>
<feature type="transmembrane region" description="Helical" evidence="1">
    <location>
        <begin position="363"/>
        <end position="383"/>
    </location>
</feature>
<sequence length="514" mass="58535">MPENILKIKEKIPYEWKLAFCTSVIIGLLTHIYVFTNRLPNHDGLLNIYGSQAKVTSGRFFLGPASGLSSYFDLPWVIGLFSILFLALTAVCIITIFEVKKRISIVLISGIVVTFPSVSATFSYMFTADGYMLGALFSSIAVLLTKKYKLGFLYGAIFLCLGVGIYQANLSVAMALLTIWLMHEILFKAPTIKNLGKNILRSGLLVGIGMLLYLVVYKIYTGLFEVKMTSYQGLDKVGGLSIHDIPMRFNDITEQLKVFFFRGFYFYQEVNLLEILNLGIVIITIVWSIIILIKRNIIKNFIQTIIFILLFISLPISYYIVYFVSPTTFYHMLMIFSISTIYIYLVLLYESIDVNGKLLIEKIASWVTVLLLALTIYNFSLIANINYMNMELRYEKSISFANRVLNRVEQLENYNDIEKISVVGKISLYSELTSVTIPNKIPMMMGGTGEHFLNDVSHYQKLFSNFLGYQLAYPTPEELDKIKSTEGYRNMKPWPAKESVQVIDDILVIKLADE</sequence>
<feature type="transmembrane region" description="Helical" evidence="1">
    <location>
        <begin position="305"/>
        <end position="324"/>
    </location>
</feature>
<name>A0A318TUN8_9BACL</name>
<dbReference type="Pfam" id="PF14264">
    <property type="entry name" value="Glucos_trans_II"/>
    <property type="match status" value="1"/>
</dbReference>
<feature type="transmembrane region" description="Helical" evidence="1">
    <location>
        <begin position="202"/>
        <end position="220"/>
    </location>
</feature>
<feature type="transmembrane region" description="Helical" evidence="1">
    <location>
        <begin position="275"/>
        <end position="293"/>
    </location>
</feature>
<keyword evidence="1" id="KW-1133">Transmembrane helix</keyword>
<feature type="transmembrane region" description="Helical" evidence="1">
    <location>
        <begin position="330"/>
        <end position="351"/>
    </location>
</feature>
<dbReference type="InterPro" id="IPR025686">
    <property type="entry name" value="Glucos_trans_II"/>
</dbReference>
<keyword evidence="2" id="KW-0808">Transferase</keyword>
<dbReference type="OrthoDB" id="1700445at2"/>
<proteinExistence type="predicted"/>